<reference evidence="3" key="1">
    <citation type="journal article" date="2019" name="Int. J. Syst. Evol. Microbiol.">
        <title>The Global Catalogue of Microorganisms (GCM) 10K type strain sequencing project: providing services to taxonomists for standard genome sequencing and annotation.</title>
        <authorList>
            <consortium name="The Broad Institute Genomics Platform"/>
            <consortium name="The Broad Institute Genome Sequencing Center for Infectious Disease"/>
            <person name="Wu L."/>
            <person name="Ma J."/>
        </authorList>
    </citation>
    <scope>NUCLEOTIDE SEQUENCE [LARGE SCALE GENOMIC DNA]</scope>
    <source>
        <strain evidence="3">CCUG 59858</strain>
    </source>
</reference>
<evidence type="ECO:0000313" key="2">
    <source>
        <dbReference type="EMBL" id="MFC3909556.1"/>
    </source>
</evidence>
<gene>
    <name evidence="2" type="ORF">ACFORL_10790</name>
</gene>
<organism evidence="2 3">
    <name type="scientific">Legionella dresdenensis</name>
    <dbReference type="NCBI Taxonomy" id="450200"/>
    <lineage>
        <taxon>Bacteria</taxon>
        <taxon>Pseudomonadati</taxon>
        <taxon>Pseudomonadota</taxon>
        <taxon>Gammaproteobacteria</taxon>
        <taxon>Legionellales</taxon>
        <taxon>Legionellaceae</taxon>
        <taxon>Legionella</taxon>
    </lineage>
</organism>
<protein>
    <submittedName>
        <fullName evidence="2">Uncharacterized protein</fullName>
    </submittedName>
</protein>
<dbReference type="EMBL" id="JBHSAB010000024">
    <property type="protein sequence ID" value="MFC3909556.1"/>
    <property type="molecule type" value="Genomic_DNA"/>
</dbReference>
<comment type="caution">
    <text evidence="2">The sequence shown here is derived from an EMBL/GenBank/DDBJ whole genome shotgun (WGS) entry which is preliminary data.</text>
</comment>
<evidence type="ECO:0000256" key="1">
    <source>
        <dbReference type="SAM" id="SignalP"/>
    </source>
</evidence>
<keyword evidence="3" id="KW-1185">Reference proteome</keyword>
<dbReference type="Proteomes" id="UP001595758">
    <property type="component" value="Unassembled WGS sequence"/>
</dbReference>
<feature type="chain" id="PRO_5045573512" evidence="1">
    <location>
        <begin position="19"/>
        <end position="207"/>
    </location>
</feature>
<name>A0ABV8CHP0_9GAMM</name>
<proteinExistence type="predicted"/>
<evidence type="ECO:0000313" key="3">
    <source>
        <dbReference type="Proteomes" id="UP001595758"/>
    </source>
</evidence>
<feature type="signal peptide" evidence="1">
    <location>
        <begin position="1"/>
        <end position="18"/>
    </location>
</feature>
<dbReference type="RefSeq" id="WP_382343883.1">
    <property type="nucleotide sequence ID" value="NZ_JBHSAB010000024.1"/>
</dbReference>
<keyword evidence="1" id="KW-0732">Signal</keyword>
<sequence length="207" mass="23659">MNKLAALLFSALSFDLFAAVSPADLIKVTKENNPGCVEYYNYNNEMYCSIKALQPDANSEIKPVEKQKIIFDERVWQPAWSNKTPQITTIEYVPAGDKVEQWQELVTSQFIPGLQKQVTLQQFADNVLKNLEQTGLTSHIKTIKNQGDMVLFEFQIAKPDNLIQDELQKITVGPDGFYILHYAIRKADMGEEKRQQWIKNLSESSIN</sequence>
<accession>A0ABV8CHP0</accession>